<evidence type="ECO:0000256" key="8">
    <source>
        <dbReference type="ARBA" id="ARBA00023209"/>
    </source>
</evidence>
<keyword evidence="6 12" id="KW-0472">Membrane</keyword>
<keyword evidence="11 12" id="KW-0670">Pyruvate</keyword>
<dbReference type="OrthoDB" id="9802030at2"/>
<dbReference type="STRING" id="252474.B1A74_02435"/>
<protein>
    <recommendedName>
        <fullName evidence="12">Phosphatidylserine decarboxylase proenzyme</fullName>
        <ecNumber evidence="12">4.1.1.65</ecNumber>
    </recommendedName>
    <component>
        <recommendedName>
            <fullName evidence="12">Phosphatidylserine decarboxylase alpha chain</fullName>
        </recommendedName>
    </component>
    <component>
        <recommendedName>
            <fullName evidence="12">Phosphatidylserine decarboxylase beta chain</fullName>
        </recommendedName>
    </component>
</protein>
<dbReference type="PANTHER" id="PTHR10067">
    <property type="entry name" value="PHOSPHATIDYLSERINE DECARBOXYLASE"/>
    <property type="match status" value="1"/>
</dbReference>
<keyword evidence="4 12" id="KW-0210">Decarboxylase</keyword>
<dbReference type="PANTHER" id="PTHR10067:SF6">
    <property type="entry name" value="PHOSPHATIDYLSERINE DECARBOXYLASE PROENZYME, MITOCHONDRIAL"/>
    <property type="match status" value="1"/>
</dbReference>
<name>A0A1V3A0U6_9GAMM</name>
<sequence length="287" mass="31567">MSAVDPWLARLSHALPHHALSRLVHRLARIESPRVQPLLRAFVRRFGLDMSEAAEPDIAAYPSFNALFTRALRDGVRPLEGDPATVVSPADARVSASGRIEAGRIFQAKGHDYSVEELLGGENDLAVPFRDGHFVTLYLSPRHYHRLHMPLDGTLTHAIHVPGRLFSVAPRIVRHVPRIYARNERVVALFDTRFGPMATALIGAQNVGSIETVWAGEITPPAAREASCVTWPERDIALERGAEMGRFNLGSSVVLLLPPGPLELEPALTPETEVQVRSALGRYTGRD</sequence>
<evidence type="ECO:0000256" key="6">
    <source>
        <dbReference type="ARBA" id="ARBA00023136"/>
    </source>
</evidence>
<comment type="PTM">
    <text evidence="12">Is synthesized initially as an inactive proenzyme. Formation of the active enzyme involves a self-maturation process in which the active site pyruvoyl group is generated from an internal serine residue via an autocatalytic post-translational modification. Two non-identical subunits are generated from the proenzyme in this reaction, and the pyruvate is formed at the N-terminus of the alpha chain, which is derived from the carboxyl end of the proenzyme. The autoendoproteolytic cleavage occurs by a canonical serine protease mechanism, in which the side chain hydroxyl group of the serine supplies its oxygen atom to form the C-terminus of the beta chain, while the remainder of the serine residue undergoes an oxidative deamination to produce ammonia and the pyruvoyl prosthetic group on the alpha chain. During this reaction, the Ser that is part of the protease active site of the proenzyme becomes the pyruvoyl prosthetic group, which constitutes an essential element of the active site of the mature decarboxylase.</text>
</comment>
<comment type="catalytic activity">
    <reaction evidence="12">
        <text>a 1,2-diacyl-sn-glycero-3-phospho-L-serine + H(+) = a 1,2-diacyl-sn-glycero-3-phosphoethanolamine + CO2</text>
        <dbReference type="Rhea" id="RHEA:20828"/>
        <dbReference type="ChEBI" id="CHEBI:15378"/>
        <dbReference type="ChEBI" id="CHEBI:16526"/>
        <dbReference type="ChEBI" id="CHEBI:57262"/>
        <dbReference type="ChEBI" id="CHEBI:64612"/>
        <dbReference type="EC" id="4.1.1.65"/>
    </reaction>
</comment>
<feature type="active site" description="Schiff-base intermediate with substrate; via pyruvic acid; for decarboxylase activity" evidence="12">
    <location>
        <position position="251"/>
    </location>
</feature>
<accession>A0A1V3A0U6</accession>
<keyword evidence="3 12" id="KW-0444">Lipid biosynthesis</keyword>
<comment type="similarity">
    <text evidence="12">Belongs to the phosphatidylserine decarboxylase family. PSD-B subfamily. Prokaryotic type I sub-subfamily.</text>
</comment>
<dbReference type="GO" id="GO:0004609">
    <property type="term" value="F:phosphatidylserine decarboxylase activity"/>
    <property type="evidence" value="ECO:0007669"/>
    <property type="project" value="UniProtKB-UniRule"/>
</dbReference>
<keyword evidence="10 12" id="KW-1208">Phospholipid metabolism</keyword>
<evidence type="ECO:0000256" key="3">
    <source>
        <dbReference type="ARBA" id="ARBA00022516"/>
    </source>
</evidence>
<evidence type="ECO:0000256" key="12">
    <source>
        <dbReference type="HAMAP-Rule" id="MF_00662"/>
    </source>
</evidence>
<dbReference type="InterPro" id="IPR033177">
    <property type="entry name" value="PSD-B"/>
</dbReference>
<comment type="pathway">
    <text evidence="12">Phospholipid metabolism; phosphatidylethanolamine biosynthesis; phosphatidylethanolamine from CDP-diacylglycerol: step 2/2.</text>
</comment>
<dbReference type="Pfam" id="PF02666">
    <property type="entry name" value="PS_Dcarbxylase"/>
    <property type="match status" value="1"/>
</dbReference>
<dbReference type="InterPro" id="IPR003817">
    <property type="entry name" value="PS_Dcarbxylase"/>
</dbReference>
<dbReference type="NCBIfam" id="TIGR00163">
    <property type="entry name" value="PS_decarb"/>
    <property type="match status" value="1"/>
</dbReference>
<feature type="chain" id="PRO_5023429250" description="Phosphatidylserine decarboxylase beta chain" evidence="12">
    <location>
        <begin position="1"/>
        <end position="250"/>
    </location>
</feature>
<evidence type="ECO:0000313" key="13">
    <source>
        <dbReference type="EMBL" id="OOC11008.1"/>
    </source>
</evidence>
<evidence type="ECO:0000256" key="7">
    <source>
        <dbReference type="ARBA" id="ARBA00023145"/>
    </source>
</evidence>
<dbReference type="Proteomes" id="UP000189177">
    <property type="component" value="Unassembled WGS sequence"/>
</dbReference>
<evidence type="ECO:0000256" key="2">
    <source>
        <dbReference type="ARBA" id="ARBA00022475"/>
    </source>
</evidence>
<evidence type="ECO:0000256" key="9">
    <source>
        <dbReference type="ARBA" id="ARBA00023239"/>
    </source>
</evidence>
<comment type="subcellular location">
    <subcellularLocation>
        <location evidence="12">Cell membrane</location>
        <topology evidence="12">Peripheral membrane protein</topology>
    </subcellularLocation>
</comment>
<organism evidence="13 14">
    <name type="scientific">Thioalkalivibrio halophilus</name>
    <dbReference type="NCBI Taxonomy" id="252474"/>
    <lineage>
        <taxon>Bacteria</taxon>
        <taxon>Pseudomonadati</taxon>
        <taxon>Pseudomonadota</taxon>
        <taxon>Gammaproteobacteria</taxon>
        <taxon>Chromatiales</taxon>
        <taxon>Ectothiorhodospiraceae</taxon>
        <taxon>Thioalkalivibrio</taxon>
    </lineage>
</organism>
<feature type="active site" description="Charge relay system; for autoendoproteolytic cleavage activity" evidence="12">
    <location>
        <position position="251"/>
    </location>
</feature>
<feature type="chain" id="PRO_5023429249" description="Phosphatidylserine decarboxylase alpha chain" evidence="12">
    <location>
        <begin position="251"/>
        <end position="287"/>
    </location>
</feature>
<dbReference type="EC" id="4.1.1.65" evidence="12"/>
<comment type="subunit">
    <text evidence="12">Heterodimer of a large membrane-associated beta subunit and a small pyruvoyl-containing alpha subunit.</text>
</comment>
<dbReference type="UniPathway" id="UPA00558">
    <property type="reaction ID" value="UER00616"/>
</dbReference>
<dbReference type="GO" id="GO:0006646">
    <property type="term" value="P:phosphatidylethanolamine biosynthetic process"/>
    <property type="evidence" value="ECO:0007669"/>
    <property type="project" value="UniProtKB-UniRule"/>
</dbReference>
<comment type="cofactor">
    <cofactor evidence="12">
        <name>pyruvate</name>
        <dbReference type="ChEBI" id="CHEBI:15361"/>
    </cofactor>
    <text evidence="12">Binds 1 pyruvoyl group covalently per subunit.</text>
</comment>
<reference evidence="13 14" key="1">
    <citation type="submission" date="2017-02" db="EMBL/GenBank/DDBJ databases">
        <title>Genomic diversity within the haloalkaliphilic genus Thioalkalivibrio.</title>
        <authorList>
            <person name="Ahn A.-C."/>
            <person name="Meier-Kolthoff J."/>
            <person name="Overmars L."/>
            <person name="Richter M."/>
            <person name="Woyke T."/>
            <person name="Sorokin D.Y."/>
            <person name="Muyzer G."/>
        </authorList>
    </citation>
    <scope>NUCLEOTIDE SEQUENCE [LARGE SCALE GENOMIC DNA]</scope>
    <source>
        <strain evidence="13 14">HL17</strain>
    </source>
</reference>
<dbReference type="GO" id="GO:0005886">
    <property type="term" value="C:plasma membrane"/>
    <property type="evidence" value="ECO:0007669"/>
    <property type="project" value="UniProtKB-SubCell"/>
</dbReference>
<comment type="function">
    <text evidence="12">Catalyzes the formation of phosphatidylethanolamine (PtdEtn) from phosphatidylserine (PtdSer).</text>
</comment>
<evidence type="ECO:0000256" key="1">
    <source>
        <dbReference type="ARBA" id="ARBA00005189"/>
    </source>
</evidence>
<feature type="site" description="Cleavage (non-hydrolytic); by autocatalysis" evidence="12">
    <location>
        <begin position="250"/>
        <end position="251"/>
    </location>
</feature>
<keyword evidence="2 12" id="KW-1003">Cell membrane</keyword>
<dbReference type="RefSeq" id="WP_018946374.1">
    <property type="nucleotide sequence ID" value="NZ_MUZR01000007.1"/>
</dbReference>
<evidence type="ECO:0000256" key="4">
    <source>
        <dbReference type="ARBA" id="ARBA00022793"/>
    </source>
</evidence>
<feature type="modified residue" description="Pyruvic acid (Ser); by autocatalysis" evidence="12">
    <location>
        <position position="251"/>
    </location>
</feature>
<feature type="active site" description="Charge relay system; for autoendoproteolytic cleavage activity" evidence="12">
    <location>
        <position position="91"/>
    </location>
</feature>
<gene>
    <name evidence="12" type="primary">psd</name>
    <name evidence="13" type="ORF">B1A74_02435</name>
</gene>
<dbReference type="HAMAP" id="MF_00662">
    <property type="entry name" value="PS_decarb_PSD_B_type1"/>
    <property type="match status" value="1"/>
</dbReference>
<keyword evidence="5 12" id="KW-0443">Lipid metabolism</keyword>
<evidence type="ECO:0000313" key="14">
    <source>
        <dbReference type="Proteomes" id="UP000189177"/>
    </source>
</evidence>
<proteinExistence type="inferred from homology"/>
<keyword evidence="9 12" id="KW-0456">Lyase</keyword>
<feature type="active site" description="Charge relay system; for autoendoproteolytic cleavage activity" evidence="12">
    <location>
        <position position="148"/>
    </location>
</feature>
<keyword evidence="7 12" id="KW-0865">Zymogen</keyword>
<evidence type="ECO:0000256" key="5">
    <source>
        <dbReference type="ARBA" id="ARBA00023098"/>
    </source>
</evidence>
<evidence type="ECO:0000256" key="10">
    <source>
        <dbReference type="ARBA" id="ARBA00023264"/>
    </source>
</evidence>
<dbReference type="AlphaFoldDB" id="A0A1V3A0U6"/>
<dbReference type="EMBL" id="MUZR01000007">
    <property type="protein sequence ID" value="OOC11008.1"/>
    <property type="molecule type" value="Genomic_DNA"/>
</dbReference>
<dbReference type="InterPro" id="IPR033178">
    <property type="entry name" value="PSD_type1_pro"/>
</dbReference>
<evidence type="ECO:0000256" key="11">
    <source>
        <dbReference type="ARBA" id="ARBA00023317"/>
    </source>
</evidence>
<comment type="pathway">
    <text evidence="1">Lipid metabolism.</text>
</comment>
<comment type="caution">
    <text evidence="13">The sequence shown here is derived from an EMBL/GenBank/DDBJ whole genome shotgun (WGS) entry which is preliminary data.</text>
</comment>
<keyword evidence="14" id="KW-1185">Reference proteome</keyword>
<keyword evidence="8 12" id="KW-0594">Phospholipid biosynthesis</keyword>